<accession>L1IRZ6</accession>
<keyword evidence="4" id="KW-1185">Reference proteome</keyword>
<dbReference type="GeneID" id="17295756"/>
<dbReference type="KEGG" id="gtt:GUITHDRAFT_46773"/>
<dbReference type="EnsemblProtists" id="EKX39046">
    <property type="protein sequence ID" value="EKX39046"/>
    <property type="gene ID" value="GUITHDRAFT_46773"/>
</dbReference>
<reference evidence="4" key="2">
    <citation type="submission" date="2012-11" db="EMBL/GenBank/DDBJ databases">
        <authorList>
            <person name="Kuo A."/>
            <person name="Curtis B.A."/>
            <person name="Tanifuji G."/>
            <person name="Burki F."/>
            <person name="Gruber A."/>
            <person name="Irimia M."/>
            <person name="Maruyama S."/>
            <person name="Arias M.C."/>
            <person name="Ball S.G."/>
            <person name="Gile G.H."/>
            <person name="Hirakawa Y."/>
            <person name="Hopkins J.F."/>
            <person name="Rensing S.A."/>
            <person name="Schmutz J."/>
            <person name="Symeonidi A."/>
            <person name="Elias M."/>
            <person name="Eveleigh R.J."/>
            <person name="Herman E.K."/>
            <person name="Klute M.J."/>
            <person name="Nakayama T."/>
            <person name="Obornik M."/>
            <person name="Reyes-Prieto A."/>
            <person name="Armbrust E.V."/>
            <person name="Aves S.J."/>
            <person name="Beiko R.G."/>
            <person name="Coutinho P."/>
            <person name="Dacks J.B."/>
            <person name="Durnford D.G."/>
            <person name="Fast N.M."/>
            <person name="Green B.R."/>
            <person name="Grisdale C."/>
            <person name="Hempe F."/>
            <person name="Henrissat B."/>
            <person name="Hoppner M.P."/>
            <person name="Ishida K.-I."/>
            <person name="Kim E."/>
            <person name="Koreny L."/>
            <person name="Kroth P.G."/>
            <person name="Liu Y."/>
            <person name="Malik S.-B."/>
            <person name="Maier U.G."/>
            <person name="McRose D."/>
            <person name="Mock T."/>
            <person name="Neilson J.A."/>
            <person name="Onodera N.T."/>
            <person name="Poole A.M."/>
            <person name="Pritham E.J."/>
            <person name="Richards T.A."/>
            <person name="Rocap G."/>
            <person name="Roy S.W."/>
            <person name="Sarai C."/>
            <person name="Schaack S."/>
            <person name="Shirato S."/>
            <person name="Slamovits C.H."/>
            <person name="Spencer D.F."/>
            <person name="Suzuki S."/>
            <person name="Worden A.Z."/>
            <person name="Zauner S."/>
            <person name="Barry K."/>
            <person name="Bell C."/>
            <person name="Bharti A.K."/>
            <person name="Crow J.A."/>
            <person name="Grimwood J."/>
            <person name="Kramer R."/>
            <person name="Lindquist E."/>
            <person name="Lucas S."/>
            <person name="Salamov A."/>
            <person name="McFadden G.I."/>
            <person name="Lane C.E."/>
            <person name="Keeling P.J."/>
            <person name="Gray M.W."/>
            <person name="Grigoriev I.V."/>
            <person name="Archibald J.M."/>
        </authorList>
    </citation>
    <scope>NUCLEOTIDE SEQUENCE</scope>
    <source>
        <strain evidence="4">CCMP2712</strain>
    </source>
</reference>
<sequence>MCWNEDHLQIYFAHSKTDQSGDRPRDPRRIYANPISPEICPILALGIYFLCYVPDDLCLFPGRSQYKRFMQMDTVQRAVTTHLLSLGLQPEDIGSHSIRKGSATFCASG</sequence>
<dbReference type="PaxDb" id="55529-EKX39046"/>
<proteinExistence type="predicted"/>
<evidence type="ECO:0000313" key="2">
    <source>
        <dbReference type="EMBL" id="EKX39046.1"/>
    </source>
</evidence>
<evidence type="ECO:0000313" key="4">
    <source>
        <dbReference type="Proteomes" id="UP000011087"/>
    </source>
</evidence>
<organism evidence="2">
    <name type="scientific">Guillardia theta (strain CCMP2712)</name>
    <name type="common">Cryptophyte</name>
    <dbReference type="NCBI Taxonomy" id="905079"/>
    <lineage>
        <taxon>Eukaryota</taxon>
        <taxon>Cryptophyceae</taxon>
        <taxon>Pyrenomonadales</taxon>
        <taxon>Geminigeraceae</taxon>
        <taxon>Guillardia</taxon>
    </lineage>
</organism>
<gene>
    <name evidence="2" type="ORF">GUITHDRAFT_46773</name>
</gene>
<dbReference type="Proteomes" id="UP000011087">
    <property type="component" value="Unassembled WGS sequence"/>
</dbReference>
<dbReference type="InterPro" id="IPR011010">
    <property type="entry name" value="DNA_brk_join_enz"/>
</dbReference>
<dbReference type="RefSeq" id="XP_005826026.1">
    <property type="nucleotide sequence ID" value="XM_005825969.1"/>
</dbReference>
<evidence type="ECO:0000256" key="1">
    <source>
        <dbReference type="ARBA" id="ARBA00023172"/>
    </source>
</evidence>
<feature type="non-terminal residue" evidence="2">
    <location>
        <position position="1"/>
    </location>
</feature>
<name>L1IRZ6_GUITC</name>
<dbReference type="InterPro" id="IPR013762">
    <property type="entry name" value="Integrase-like_cat_sf"/>
</dbReference>
<keyword evidence="1" id="KW-0233">DNA recombination</keyword>
<reference evidence="3" key="3">
    <citation type="submission" date="2016-03" db="UniProtKB">
        <authorList>
            <consortium name="EnsemblProtists"/>
        </authorList>
    </citation>
    <scope>IDENTIFICATION</scope>
</reference>
<dbReference type="GO" id="GO:0015074">
    <property type="term" value="P:DNA integration"/>
    <property type="evidence" value="ECO:0007669"/>
    <property type="project" value="InterPro"/>
</dbReference>
<evidence type="ECO:0008006" key="5">
    <source>
        <dbReference type="Google" id="ProtNLM"/>
    </source>
</evidence>
<protein>
    <recommendedName>
        <fullName evidence="5">Tyr recombinase domain-containing protein</fullName>
    </recommendedName>
</protein>
<dbReference type="Gene3D" id="1.10.443.10">
    <property type="entry name" value="Intergrase catalytic core"/>
    <property type="match status" value="1"/>
</dbReference>
<dbReference type="GO" id="GO:0003677">
    <property type="term" value="F:DNA binding"/>
    <property type="evidence" value="ECO:0007669"/>
    <property type="project" value="InterPro"/>
</dbReference>
<dbReference type="STRING" id="905079.L1IRZ6"/>
<dbReference type="EMBL" id="JH993043">
    <property type="protein sequence ID" value="EKX39046.1"/>
    <property type="molecule type" value="Genomic_DNA"/>
</dbReference>
<reference evidence="2 4" key="1">
    <citation type="journal article" date="2012" name="Nature">
        <title>Algal genomes reveal evolutionary mosaicism and the fate of nucleomorphs.</title>
        <authorList>
            <consortium name="DOE Joint Genome Institute"/>
            <person name="Curtis B.A."/>
            <person name="Tanifuji G."/>
            <person name="Burki F."/>
            <person name="Gruber A."/>
            <person name="Irimia M."/>
            <person name="Maruyama S."/>
            <person name="Arias M.C."/>
            <person name="Ball S.G."/>
            <person name="Gile G.H."/>
            <person name="Hirakawa Y."/>
            <person name="Hopkins J.F."/>
            <person name="Kuo A."/>
            <person name="Rensing S.A."/>
            <person name="Schmutz J."/>
            <person name="Symeonidi A."/>
            <person name="Elias M."/>
            <person name="Eveleigh R.J."/>
            <person name="Herman E.K."/>
            <person name="Klute M.J."/>
            <person name="Nakayama T."/>
            <person name="Obornik M."/>
            <person name="Reyes-Prieto A."/>
            <person name="Armbrust E.V."/>
            <person name="Aves S.J."/>
            <person name="Beiko R.G."/>
            <person name="Coutinho P."/>
            <person name="Dacks J.B."/>
            <person name="Durnford D.G."/>
            <person name="Fast N.M."/>
            <person name="Green B.R."/>
            <person name="Grisdale C.J."/>
            <person name="Hempel F."/>
            <person name="Henrissat B."/>
            <person name="Hoppner M.P."/>
            <person name="Ishida K."/>
            <person name="Kim E."/>
            <person name="Koreny L."/>
            <person name="Kroth P.G."/>
            <person name="Liu Y."/>
            <person name="Malik S.B."/>
            <person name="Maier U.G."/>
            <person name="McRose D."/>
            <person name="Mock T."/>
            <person name="Neilson J.A."/>
            <person name="Onodera N.T."/>
            <person name="Poole A.M."/>
            <person name="Pritham E.J."/>
            <person name="Richards T.A."/>
            <person name="Rocap G."/>
            <person name="Roy S.W."/>
            <person name="Sarai C."/>
            <person name="Schaack S."/>
            <person name="Shirato S."/>
            <person name="Slamovits C.H."/>
            <person name="Spencer D.F."/>
            <person name="Suzuki S."/>
            <person name="Worden A.Z."/>
            <person name="Zauner S."/>
            <person name="Barry K."/>
            <person name="Bell C."/>
            <person name="Bharti A.K."/>
            <person name="Crow J.A."/>
            <person name="Grimwood J."/>
            <person name="Kramer R."/>
            <person name="Lindquist E."/>
            <person name="Lucas S."/>
            <person name="Salamov A."/>
            <person name="McFadden G.I."/>
            <person name="Lane C.E."/>
            <person name="Keeling P.J."/>
            <person name="Gray M.W."/>
            <person name="Grigoriev I.V."/>
            <person name="Archibald J.M."/>
        </authorList>
    </citation>
    <scope>NUCLEOTIDE SEQUENCE</scope>
    <source>
        <strain evidence="2 4">CCMP2712</strain>
    </source>
</reference>
<dbReference type="AlphaFoldDB" id="L1IRZ6"/>
<dbReference type="OrthoDB" id="119991at2759"/>
<dbReference type="SUPFAM" id="SSF56349">
    <property type="entry name" value="DNA breaking-rejoining enzymes"/>
    <property type="match status" value="1"/>
</dbReference>
<dbReference type="HOGENOM" id="CLU_105295_1_0_1"/>
<evidence type="ECO:0000313" key="3">
    <source>
        <dbReference type="EnsemblProtists" id="EKX39046"/>
    </source>
</evidence>
<dbReference type="GO" id="GO:0006310">
    <property type="term" value="P:DNA recombination"/>
    <property type="evidence" value="ECO:0007669"/>
    <property type="project" value="UniProtKB-KW"/>
</dbReference>